<sequence length="142" mass="16282">MSSSRSLLTTSVVSLSSSDDEDSNSILVSYDDSLLSWIEKKTGKKLLRRSGASEAKVEHDWVAKQLEKSDVKKSVDEYKKWMDEQQAKEWDLKEDDLTVKSVEAIEEMVLSYSCLIICLLAKFYPWVSNENVKQRPREGELN</sequence>
<evidence type="ECO:0000313" key="1">
    <source>
        <dbReference type="EMBL" id="RPA84594.1"/>
    </source>
</evidence>
<accession>A0A3N4ISK8</accession>
<evidence type="ECO:0000313" key="2">
    <source>
        <dbReference type="Proteomes" id="UP000275078"/>
    </source>
</evidence>
<proteinExistence type="predicted"/>
<dbReference type="EMBL" id="ML119658">
    <property type="protein sequence ID" value="RPA84594.1"/>
    <property type="molecule type" value="Genomic_DNA"/>
</dbReference>
<organism evidence="1 2">
    <name type="scientific">Ascobolus immersus RN42</name>
    <dbReference type="NCBI Taxonomy" id="1160509"/>
    <lineage>
        <taxon>Eukaryota</taxon>
        <taxon>Fungi</taxon>
        <taxon>Dikarya</taxon>
        <taxon>Ascomycota</taxon>
        <taxon>Pezizomycotina</taxon>
        <taxon>Pezizomycetes</taxon>
        <taxon>Pezizales</taxon>
        <taxon>Ascobolaceae</taxon>
        <taxon>Ascobolus</taxon>
    </lineage>
</organism>
<reference evidence="1 2" key="1">
    <citation type="journal article" date="2018" name="Nat. Ecol. Evol.">
        <title>Pezizomycetes genomes reveal the molecular basis of ectomycorrhizal truffle lifestyle.</title>
        <authorList>
            <person name="Murat C."/>
            <person name="Payen T."/>
            <person name="Noel B."/>
            <person name="Kuo A."/>
            <person name="Morin E."/>
            <person name="Chen J."/>
            <person name="Kohler A."/>
            <person name="Krizsan K."/>
            <person name="Balestrini R."/>
            <person name="Da Silva C."/>
            <person name="Montanini B."/>
            <person name="Hainaut M."/>
            <person name="Levati E."/>
            <person name="Barry K.W."/>
            <person name="Belfiori B."/>
            <person name="Cichocki N."/>
            <person name="Clum A."/>
            <person name="Dockter R.B."/>
            <person name="Fauchery L."/>
            <person name="Guy J."/>
            <person name="Iotti M."/>
            <person name="Le Tacon F."/>
            <person name="Lindquist E.A."/>
            <person name="Lipzen A."/>
            <person name="Malagnac F."/>
            <person name="Mello A."/>
            <person name="Molinier V."/>
            <person name="Miyauchi S."/>
            <person name="Poulain J."/>
            <person name="Riccioni C."/>
            <person name="Rubini A."/>
            <person name="Sitrit Y."/>
            <person name="Splivallo R."/>
            <person name="Traeger S."/>
            <person name="Wang M."/>
            <person name="Zifcakova L."/>
            <person name="Wipf D."/>
            <person name="Zambonelli A."/>
            <person name="Paolocci F."/>
            <person name="Nowrousian M."/>
            <person name="Ottonello S."/>
            <person name="Baldrian P."/>
            <person name="Spatafora J.W."/>
            <person name="Henrissat B."/>
            <person name="Nagy L.G."/>
            <person name="Aury J.M."/>
            <person name="Wincker P."/>
            <person name="Grigoriev I.V."/>
            <person name="Bonfante P."/>
            <person name="Martin F.M."/>
        </authorList>
    </citation>
    <scope>NUCLEOTIDE SEQUENCE [LARGE SCALE GENOMIC DNA]</scope>
    <source>
        <strain evidence="1 2">RN42</strain>
    </source>
</reference>
<protein>
    <submittedName>
        <fullName evidence="1">Uncharacterized protein</fullName>
    </submittedName>
</protein>
<name>A0A3N4ISK8_ASCIM</name>
<dbReference type="AlphaFoldDB" id="A0A3N4ISK8"/>
<dbReference type="Proteomes" id="UP000275078">
    <property type="component" value="Unassembled WGS sequence"/>
</dbReference>
<keyword evidence="2" id="KW-1185">Reference proteome</keyword>
<gene>
    <name evidence="1" type="ORF">BJ508DRAFT_303698</name>
</gene>